<dbReference type="Gene3D" id="1.10.10.10">
    <property type="entry name" value="Winged helix-like DNA-binding domain superfamily/Winged helix DNA-binding domain"/>
    <property type="match status" value="1"/>
</dbReference>
<accession>A0A1I6HPS7</accession>
<evidence type="ECO:0000256" key="1">
    <source>
        <dbReference type="SAM" id="MobiDB-lite"/>
    </source>
</evidence>
<dbReference type="OrthoDB" id="240669at2157"/>
<keyword evidence="3" id="KW-1185">Reference proteome</keyword>
<dbReference type="AlphaFoldDB" id="A0A1I6HPS7"/>
<organism evidence="2 3">
    <name type="scientific">Halorubrum sodomense</name>
    <dbReference type="NCBI Taxonomy" id="35743"/>
    <lineage>
        <taxon>Archaea</taxon>
        <taxon>Methanobacteriati</taxon>
        <taxon>Methanobacteriota</taxon>
        <taxon>Stenosarchaea group</taxon>
        <taxon>Halobacteria</taxon>
        <taxon>Halobacteriales</taxon>
        <taxon>Haloferacaceae</taxon>
        <taxon>Halorubrum</taxon>
    </lineage>
</organism>
<evidence type="ECO:0008006" key="4">
    <source>
        <dbReference type="Google" id="ProtNLM"/>
    </source>
</evidence>
<name>A0A1I6HPS7_HALSD</name>
<reference evidence="3" key="1">
    <citation type="submission" date="2016-10" db="EMBL/GenBank/DDBJ databases">
        <authorList>
            <person name="Varghese N."/>
            <person name="Submissions S."/>
        </authorList>
    </citation>
    <scope>NUCLEOTIDE SEQUENCE [LARGE SCALE GENOMIC DNA]</scope>
    <source>
        <strain evidence="3">RD 26</strain>
    </source>
</reference>
<proteinExistence type="predicted"/>
<evidence type="ECO:0000313" key="3">
    <source>
        <dbReference type="Proteomes" id="UP000198932"/>
    </source>
</evidence>
<sequence>MQGQLDDNNDLFDTVSQSLERLDRQRGVTADKDTPHRISRQSFSWTSSQPVEVGLFASNSQCGYLTGAGYNSSQKLHIGCYSSIESGRKTTHPVRVSVVLERRSSELVYPDGNAFTWAKGWDGSTHIAGTRLRIVSTYAANPELIWRRAFELLGALVDSHQLAELYAKTEYTTLRVGGVETYHRHHNKTLLGVSDTIHQTAGLLVWSEEDCKEHLSLERGERLLHRLQSPHFGLLGFDMTIQFEHKGARYTDDISDAVVKVYEHLEASRLPSGHSLTHPKSEVKIHGWYPAPAFETVVRRATTILHAYLAWGGVEASDLVTDDHYTPDDHELVTTPLPTEYLTRLDRYYRSDQIRDTAIGHLFHRQTMAPHDIIATLLFRSSSSRYGSSSLPYDALVEHTGLAKETVRRHVRKLEELNLVKRVRSHKMYVALCKESRNVLRELVLPAKRTVGKVMDEVRNRALARHERRDASNEDDDDESSNLEVVTPAERRDAEEHWVSISRMDYLPEDLPELVRDGVISRDDIYLRK</sequence>
<dbReference type="SUPFAM" id="SSF46785">
    <property type="entry name" value="Winged helix' DNA-binding domain"/>
    <property type="match status" value="1"/>
</dbReference>
<dbReference type="InterPro" id="IPR036388">
    <property type="entry name" value="WH-like_DNA-bd_sf"/>
</dbReference>
<evidence type="ECO:0000313" key="2">
    <source>
        <dbReference type="EMBL" id="SFR56455.1"/>
    </source>
</evidence>
<dbReference type="RefSeq" id="WP_143103881.1">
    <property type="nucleotide sequence ID" value="NZ_FOYN01000004.1"/>
</dbReference>
<protein>
    <recommendedName>
        <fullName evidence="4">MarR family protein</fullName>
    </recommendedName>
</protein>
<dbReference type="InterPro" id="IPR036390">
    <property type="entry name" value="WH_DNA-bd_sf"/>
</dbReference>
<gene>
    <name evidence="2" type="ORF">SAMN04487937_2801</name>
</gene>
<feature type="region of interest" description="Disordered" evidence="1">
    <location>
        <begin position="465"/>
        <end position="489"/>
    </location>
</feature>
<dbReference type="EMBL" id="FOYN01000004">
    <property type="protein sequence ID" value="SFR56455.1"/>
    <property type="molecule type" value="Genomic_DNA"/>
</dbReference>
<dbReference type="Proteomes" id="UP000198932">
    <property type="component" value="Unassembled WGS sequence"/>
</dbReference>